<feature type="compositionally biased region" description="Basic and acidic residues" evidence="6">
    <location>
        <begin position="565"/>
        <end position="578"/>
    </location>
</feature>
<dbReference type="Proteomes" id="UP001165090">
    <property type="component" value="Unassembled WGS sequence"/>
</dbReference>
<feature type="domain" description="Kinesin motor" evidence="7">
    <location>
        <begin position="10"/>
        <end position="429"/>
    </location>
</feature>
<feature type="region of interest" description="Disordered" evidence="6">
    <location>
        <begin position="951"/>
        <end position="972"/>
    </location>
</feature>
<evidence type="ECO:0000256" key="3">
    <source>
        <dbReference type="ARBA" id="ARBA00023175"/>
    </source>
</evidence>
<keyword evidence="5" id="KW-0175">Coiled coil</keyword>
<feature type="region of interest" description="Disordered" evidence="6">
    <location>
        <begin position="548"/>
        <end position="630"/>
    </location>
</feature>
<dbReference type="InterPro" id="IPR027417">
    <property type="entry name" value="P-loop_NTPase"/>
</dbReference>
<keyword evidence="3 4" id="KW-0505">Motor protein</keyword>
<dbReference type="Gene3D" id="3.40.850.10">
    <property type="entry name" value="Kinesin motor domain"/>
    <property type="match status" value="1"/>
</dbReference>
<dbReference type="PRINTS" id="PR00380">
    <property type="entry name" value="KINESINHEAVY"/>
</dbReference>
<feature type="region of interest" description="Disordered" evidence="6">
    <location>
        <begin position="1115"/>
        <end position="1153"/>
    </location>
</feature>
<dbReference type="Pfam" id="PF00225">
    <property type="entry name" value="Kinesin"/>
    <property type="match status" value="2"/>
</dbReference>
<feature type="compositionally biased region" description="Low complexity" evidence="6">
    <location>
        <begin position="1118"/>
        <end position="1139"/>
    </location>
</feature>
<dbReference type="SMART" id="SM00129">
    <property type="entry name" value="KISc"/>
    <property type="match status" value="1"/>
</dbReference>
<evidence type="ECO:0000256" key="6">
    <source>
        <dbReference type="SAM" id="MobiDB-lite"/>
    </source>
</evidence>
<evidence type="ECO:0000256" key="4">
    <source>
        <dbReference type="PROSITE-ProRule" id="PRU00283"/>
    </source>
</evidence>
<reference evidence="8 9" key="1">
    <citation type="journal article" date="2023" name="IScience">
        <title>Expanded male sex-determining region conserved during the evolution of homothallism in the green alga Volvox.</title>
        <authorList>
            <person name="Yamamoto K."/>
            <person name="Matsuzaki R."/>
            <person name="Mahakham W."/>
            <person name="Heman W."/>
            <person name="Sekimoto H."/>
            <person name="Kawachi M."/>
            <person name="Minakuchi Y."/>
            <person name="Toyoda A."/>
            <person name="Nozaki H."/>
        </authorList>
    </citation>
    <scope>NUCLEOTIDE SEQUENCE [LARGE SCALE GENOMIC DNA]</scope>
    <source>
        <strain evidence="8 9">NIES-4468</strain>
    </source>
</reference>
<dbReference type="PROSITE" id="PS00411">
    <property type="entry name" value="KINESIN_MOTOR_1"/>
    <property type="match status" value="1"/>
</dbReference>
<evidence type="ECO:0000259" key="7">
    <source>
        <dbReference type="PROSITE" id="PS50067"/>
    </source>
</evidence>
<evidence type="ECO:0000256" key="2">
    <source>
        <dbReference type="ARBA" id="ARBA00022840"/>
    </source>
</evidence>
<gene>
    <name evidence="8" type="ORF">VaNZ11_008070</name>
</gene>
<feature type="coiled-coil region" evidence="5">
    <location>
        <begin position="799"/>
        <end position="826"/>
    </location>
</feature>
<dbReference type="PANTHER" id="PTHR24115:SF1004">
    <property type="entry name" value="KINESIN-LIKE PROTEIN KIF15"/>
    <property type="match status" value="1"/>
</dbReference>
<protein>
    <recommendedName>
        <fullName evidence="7">Kinesin motor domain-containing protein</fullName>
    </recommendedName>
</protein>
<comment type="caution">
    <text evidence="8">The sequence shown here is derived from an EMBL/GenBank/DDBJ whole genome shotgun (WGS) entry which is preliminary data.</text>
</comment>
<dbReference type="SUPFAM" id="SSF52540">
    <property type="entry name" value="P-loop containing nucleoside triphosphate hydrolases"/>
    <property type="match status" value="1"/>
</dbReference>
<dbReference type="InterPro" id="IPR036961">
    <property type="entry name" value="Kinesin_motor_dom_sf"/>
</dbReference>
<feature type="compositionally biased region" description="Gly residues" evidence="6">
    <location>
        <begin position="605"/>
        <end position="626"/>
    </location>
</feature>
<name>A0ABQ5S492_9CHLO</name>
<accession>A0ABQ5S492</accession>
<dbReference type="InterPro" id="IPR001752">
    <property type="entry name" value="Kinesin_motor_dom"/>
</dbReference>
<proteinExistence type="inferred from homology"/>
<evidence type="ECO:0000313" key="8">
    <source>
        <dbReference type="EMBL" id="GLI64710.1"/>
    </source>
</evidence>
<dbReference type="InterPro" id="IPR027640">
    <property type="entry name" value="Kinesin-like_fam"/>
</dbReference>
<feature type="binding site" evidence="4">
    <location>
        <begin position="87"/>
        <end position="94"/>
    </location>
    <ligand>
        <name>ATP</name>
        <dbReference type="ChEBI" id="CHEBI:30616"/>
    </ligand>
</feature>
<keyword evidence="1 4" id="KW-0547">Nucleotide-binding</keyword>
<dbReference type="InterPro" id="IPR019821">
    <property type="entry name" value="Kinesin_motor_CS"/>
</dbReference>
<comment type="similarity">
    <text evidence="4">Belongs to the TRAFAC class myosin-kinesin ATPase superfamily. Kinesin family.</text>
</comment>
<organism evidence="8 9">
    <name type="scientific">Volvox africanus</name>
    <dbReference type="NCBI Taxonomy" id="51714"/>
    <lineage>
        <taxon>Eukaryota</taxon>
        <taxon>Viridiplantae</taxon>
        <taxon>Chlorophyta</taxon>
        <taxon>core chlorophytes</taxon>
        <taxon>Chlorophyceae</taxon>
        <taxon>CS clade</taxon>
        <taxon>Chlamydomonadales</taxon>
        <taxon>Volvocaceae</taxon>
        <taxon>Volvox</taxon>
    </lineage>
</organism>
<dbReference type="PROSITE" id="PS50067">
    <property type="entry name" value="KINESIN_MOTOR_2"/>
    <property type="match status" value="1"/>
</dbReference>
<keyword evidence="9" id="KW-1185">Reference proteome</keyword>
<sequence length="1153" mass="120641">MEPVETGKMRLKVCVRLRPTPEGCPSLVHADHRVLYMKDPLRGHNSEFVFDSIFGPEAKQDAVFQEIGMPLVDHVMQGYNACCLAYGHTGSGKTFSMLGREPTATSDVGQASLDRHDHGIIPRACEMIAKAAVHANRKADHAEASGHSNLVRIKLFVSFLEVYMENVRDLGAATQAYLKARGSRLNCGVGETHGSVMTTTLRSFASSDGGPLTATTSRPTATPLREPADYVRTNLDVMEDAYGMTFVKDLTFIEVFDADDILSVLQAGYALRATCPIDVSSRSHTIFSISVVTYRGDQQPVTGRLNLVDLAGSEKQSRSGPEGHRLREASAVGKSLAALSKVVVALSQAGGTLSPPGPLTSRSGSVSSHLSGITNNPHVPYRDAKLTRVLKDSLCGNALLVLVACIHPVFDEVDESLATLQYATKVLTNTTSPHVNLMVPPGTPGVASTADPGLVEELTAQVVALKDELEVTHAHYQKLIETIAGPSWRNDPGPVERAAGGGGSFGSAGGGGGFAGAFGAAAAAAAATGGGTGTGAGLDGFATAMASLGKPGSTPQPKISAVSAADDRRRPSQTDEGAKAAARTAAGGGGGEQPVRAVTSHPGGTAKGGGGTSSPGGGGGGGGGGASSNTNARISVLEAQIRKLESQLNQARASAQQYEERLSARKEEMDLARERMAGKEHAQFAEIKKLRAQVAELTKALEAERAESAHKLDEAKRRSDDECARLMRDIDTLRNQLAQVTGTVSSLVEKHSAAITAEKRQREVVKKQATQLLQQQFTRGTEEHRAQLENLKQQSTYFLTKRTEELSDLKQQLDGMKAAYAAEKDALLTELDYLASYSERVTELVRRMEAGVVPLTERGNGVKVFRLPQRERPPRLDGSRLAVLKARALELYERLTALSAAAATSNGGTLNGGLSAVSLSGGAPAAPASAPASAPAGASGGANTFGGWVSSGGAGGGGSPPRSSFGVLGPIQSASSHNPLGSSVDLDALRSQVEAELKAQVTAQVVGDLRSEKTVEYIRELETAVGRYRQELQSEKKRSAEMAVALRSVQRQYQRPESPINKAIAAHTPSGTIKLSPTWGLGHNTPRGAAVTLSGGSGSGGMTSRPATAGLMSLTELSPSSNGRASAPASARRPSTSMATLTSSFRENGVALP</sequence>
<evidence type="ECO:0000256" key="5">
    <source>
        <dbReference type="SAM" id="Coils"/>
    </source>
</evidence>
<keyword evidence="2 4" id="KW-0067">ATP-binding</keyword>
<evidence type="ECO:0000256" key="1">
    <source>
        <dbReference type="ARBA" id="ARBA00022741"/>
    </source>
</evidence>
<evidence type="ECO:0000313" key="9">
    <source>
        <dbReference type="Proteomes" id="UP001165090"/>
    </source>
</evidence>
<dbReference type="EMBL" id="BSDZ01000020">
    <property type="protein sequence ID" value="GLI64710.1"/>
    <property type="molecule type" value="Genomic_DNA"/>
</dbReference>
<dbReference type="PANTHER" id="PTHR24115">
    <property type="entry name" value="KINESIN-RELATED"/>
    <property type="match status" value="1"/>
</dbReference>